<dbReference type="Gene3D" id="3.20.20.70">
    <property type="entry name" value="Aldolase class I"/>
    <property type="match status" value="1"/>
</dbReference>
<evidence type="ECO:0000256" key="7">
    <source>
        <dbReference type="PIRSR" id="PIRSR006250-1"/>
    </source>
</evidence>
<dbReference type="CDD" id="cd01572">
    <property type="entry name" value="QPRTase"/>
    <property type="match status" value="1"/>
</dbReference>
<dbReference type="EC" id="2.4.2.19" evidence="6"/>
<dbReference type="InterPro" id="IPR037128">
    <property type="entry name" value="Quinolinate_PRibosylTase_N_sf"/>
</dbReference>
<dbReference type="GO" id="GO:0005737">
    <property type="term" value="C:cytoplasm"/>
    <property type="evidence" value="ECO:0007669"/>
    <property type="project" value="TreeGrafter"/>
</dbReference>
<dbReference type="InterPro" id="IPR022412">
    <property type="entry name" value="Quinolinate_PRibosylTrfase_N"/>
</dbReference>
<dbReference type="InterPro" id="IPR004393">
    <property type="entry name" value="NadC"/>
</dbReference>
<evidence type="ECO:0000313" key="11">
    <source>
        <dbReference type="Proteomes" id="UP000005877"/>
    </source>
</evidence>
<proteinExistence type="inferred from homology"/>
<gene>
    <name evidence="10" type="ordered locus">Mhar_0005</name>
</gene>
<comment type="function">
    <text evidence="6">Involved in the catabolism of quinolinic acid (QA).</text>
</comment>
<dbReference type="Pfam" id="PF01729">
    <property type="entry name" value="QRPTase_C"/>
    <property type="match status" value="1"/>
</dbReference>
<evidence type="ECO:0000256" key="3">
    <source>
        <dbReference type="ARBA" id="ARBA00022642"/>
    </source>
</evidence>
<feature type="domain" description="Quinolinate phosphoribosyl transferase N-terminal" evidence="9">
    <location>
        <begin position="34"/>
        <end position="107"/>
    </location>
</feature>
<dbReference type="AlphaFoldDB" id="G7WJV7"/>
<dbReference type="HOGENOM" id="CLU_039622_2_0_2"/>
<comment type="catalytic activity">
    <reaction evidence="6">
        <text>nicotinate beta-D-ribonucleotide + CO2 + diphosphate = quinolinate + 5-phospho-alpha-D-ribose 1-diphosphate + 2 H(+)</text>
        <dbReference type="Rhea" id="RHEA:12733"/>
        <dbReference type="ChEBI" id="CHEBI:15378"/>
        <dbReference type="ChEBI" id="CHEBI:16526"/>
        <dbReference type="ChEBI" id="CHEBI:29959"/>
        <dbReference type="ChEBI" id="CHEBI:33019"/>
        <dbReference type="ChEBI" id="CHEBI:57502"/>
        <dbReference type="ChEBI" id="CHEBI:58017"/>
        <dbReference type="EC" id="2.4.2.19"/>
    </reaction>
</comment>
<sequence>MGQQNFCGMLPSELERFVREDLGAMEDDIPPVPEVDAKAAIVAKERCVVSGVAEAFAILNYFGLEGSGLVPEGEEVAAGRRVMEIRGPAAAILRAERLVLNFMGRMSGISTLTRDCAALAGRVRVASTRKTTPGFRSFEKRAVAVGGGDPHRFDLSSSVMIKDNHLKLMSLEEALAAARRMASFTKKIEVEVEGVTDAVKAARLGADIIMFDNMRPDEIRAGVELLVREGLRDRVILEASGGITPETVPEYAATGVDVISLGALTRSSPWIDFSLEIEV</sequence>
<dbReference type="STRING" id="1110509.Mhar_0005"/>
<dbReference type="KEGG" id="mhi:Mhar_0005"/>
<keyword evidence="3 6" id="KW-0662">Pyridine nucleotide biosynthesis</keyword>
<keyword evidence="11" id="KW-1185">Reference proteome</keyword>
<dbReference type="FunFam" id="3.20.20.70:FF:000030">
    <property type="entry name" value="Nicotinate-nucleotide pyrophosphorylase, carboxylating"/>
    <property type="match status" value="1"/>
</dbReference>
<organism evidence="10 11">
    <name type="scientific">Methanothrix harundinacea (strain 6Ac)</name>
    <name type="common">Methanosaeta harundinacea</name>
    <dbReference type="NCBI Taxonomy" id="1110509"/>
    <lineage>
        <taxon>Archaea</taxon>
        <taxon>Methanobacteriati</taxon>
        <taxon>Methanobacteriota</taxon>
        <taxon>Stenosarchaea group</taxon>
        <taxon>Methanomicrobia</taxon>
        <taxon>Methanotrichales</taxon>
        <taxon>Methanotrichaceae</taxon>
        <taxon>Methanothrix</taxon>
    </lineage>
</organism>
<feature type="binding site" evidence="7">
    <location>
        <position position="212"/>
    </location>
    <ligand>
        <name>substrate</name>
    </ligand>
</feature>
<dbReference type="GO" id="GO:0004514">
    <property type="term" value="F:nicotinate-nucleotide diphosphorylase (carboxylating) activity"/>
    <property type="evidence" value="ECO:0007669"/>
    <property type="project" value="UniProtKB-EC"/>
</dbReference>
<name>G7WJV7_METH6</name>
<feature type="binding site" evidence="7">
    <location>
        <position position="191"/>
    </location>
    <ligand>
        <name>substrate</name>
    </ligand>
</feature>
<accession>G7WJV7</accession>
<evidence type="ECO:0000256" key="4">
    <source>
        <dbReference type="ARBA" id="ARBA00022676"/>
    </source>
</evidence>
<dbReference type="Proteomes" id="UP000005877">
    <property type="component" value="Chromosome"/>
</dbReference>
<dbReference type="PANTHER" id="PTHR32179">
    <property type="entry name" value="NICOTINATE-NUCLEOTIDE PYROPHOSPHORYLASE [CARBOXYLATING]"/>
    <property type="match status" value="1"/>
</dbReference>
<feature type="binding site" evidence="7">
    <location>
        <begin position="261"/>
        <end position="263"/>
    </location>
    <ligand>
        <name>substrate</name>
    </ligand>
</feature>
<dbReference type="SUPFAM" id="SSF54675">
    <property type="entry name" value="Nicotinate/Quinolinate PRTase N-terminal domain-like"/>
    <property type="match status" value="1"/>
</dbReference>
<dbReference type="GO" id="GO:0009435">
    <property type="term" value="P:NAD+ biosynthetic process"/>
    <property type="evidence" value="ECO:0007669"/>
    <property type="project" value="UniProtKB-UniPathway"/>
</dbReference>
<evidence type="ECO:0000259" key="8">
    <source>
        <dbReference type="Pfam" id="PF01729"/>
    </source>
</evidence>
<dbReference type="InterPro" id="IPR013785">
    <property type="entry name" value="Aldolase_TIM"/>
</dbReference>
<dbReference type="Pfam" id="PF02749">
    <property type="entry name" value="QRPTase_N"/>
    <property type="match status" value="1"/>
</dbReference>
<feature type="binding site" evidence="7">
    <location>
        <begin position="128"/>
        <end position="130"/>
    </location>
    <ligand>
        <name>substrate</name>
    </ligand>
</feature>
<comment type="pathway">
    <text evidence="1 6">Cofactor biosynthesis; NAD(+) biosynthesis; nicotinate D-ribonucleotide from quinolinate: step 1/1.</text>
</comment>
<dbReference type="NCBIfam" id="TIGR00078">
    <property type="entry name" value="nadC"/>
    <property type="match status" value="1"/>
</dbReference>
<evidence type="ECO:0000256" key="2">
    <source>
        <dbReference type="ARBA" id="ARBA00009400"/>
    </source>
</evidence>
<dbReference type="InterPro" id="IPR002638">
    <property type="entry name" value="Quinolinate_PRibosylTrfase_C"/>
</dbReference>
<evidence type="ECO:0000256" key="6">
    <source>
        <dbReference type="PIRNR" id="PIRNR006250"/>
    </source>
</evidence>
<evidence type="ECO:0000259" key="9">
    <source>
        <dbReference type="Pfam" id="PF02749"/>
    </source>
</evidence>
<dbReference type="PANTHER" id="PTHR32179:SF3">
    <property type="entry name" value="NICOTINATE-NUCLEOTIDE PYROPHOSPHORYLASE [CARBOXYLATING]"/>
    <property type="match status" value="1"/>
</dbReference>
<feature type="domain" description="Quinolinate phosphoribosyl transferase C-terminal" evidence="8">
    <location>
        <begin position="110"/>
        <end position="276"/>
    </location>
</feature>
<comment type="subunit">
    <text evidence="6">Hexamer formed by 3 homodimers.</text>
</comment>
<feature type="binding site" evidence="7">
    <location>
        <position position="97"/>
    </location>
    <ligand>
        <name>substrate</name>
    </ligand>
</feature>
<feature type="binding site" evidence="7">
    <location>
        <position position="162"/>
    </location>
    <ligand>
        <name>substrate</name>
    </ligand>
</feature>
<dbReference type="EMBL" id="CP003117">
    <property type="protein sequence ID" value="AET63398.1"/>
    <property type="molecule type" value="Genomic_DNA"/>
</dbReference>
<reference evidence="10 11" key="1">
    <citation type="journal article" date="2012" name="PLoS ONE">
        <title>The genome characteristics and predicted function of methyl-group oxidation pathway in the obligate aceticlastic methanogens, Methanosaeta spp.</title>
        <authorList>
            <person name="Zhu J."/>
            <person name="Zheng H."/>
            <person name="Ai G."/>
            <person name="Zhang G."/>
            <person name="Liu D."/>
            <person name="Liu X."/>
            <person name="Dong X."/>
        </authorList>
    </citation>
    <scope>NUCLEOTIDE SEQUENCE [LARGE SCALE GENOMIC DNA]</scope>
    <source>
        <strain evidence="10 11">6Ac</strain>
    </source>
</reference>
<protein>
    <recommendedName>
        <fullName evidence="6">Nicotinate-nucleotide pyrophosphorylase [carboxylating]</fullName>
        <ecNumber evidence="6">2.4.2.19</ecNumber>
    </recommendedName>
    <alternativeName>
        <fullName evidence="6">Quinolinate phosphoribosyltransferase [decarboxylating]</fullName>
    </alternativeName>
</protein>
<feature type="binding site" evidence="7">
    <location>
        <position position="152"/>
    </location>
    <ligand>
        <name>substrate</name>
    </ligand>
</feature>
<evidence type="ECO:0000313" key="10">
    <source>
        <dbReference type="EMBL" id="AET63398.1"/>
    </source>
</evidence>
<dbReference type="SUPFAM" id="SSF51690">
    <property type="entry name" value="Nicotinate/Quinolinate PRTase C-terminal domain-like"/>
    <property type="match status" value="1"/>
</dbReference>
<dbReference type="UniPathway" id="UPA00253">
    <property type="reaction ID" value="UER00331"/>
</dbReference>
<dbReference type="InterPro" id="IPR036068">
    <property type="entry name" value="Nicotinate_pribotase-like_C"/>
</dbReference>
<dbReference type="Gene3D" id="3.90.1170.20">
    <property type="entry name" value="Quinolinate phosphoribosyl transferase, N-terminal domain"/>
    <property type="match status" value="1"/>
</dbReference>
<dbReference type="InterPro" id="IPR027277">
    <property type="entry name" value="NadC/ModD"/>
</dbReference>
<evidence type="ECO:0000256" key="5">
    <source>
        <dbReference type="ARBA" id="ARBA00022679"/>
    </source>
</evidence>
<keyword evidence="4 6" id="KW-0328">Glycosyltransferase</keyword>
<dbReference type="PATRIC" id="fig|1110509.7.peg.5"/>
<dbReference type="GO" id="GO:0034213">
    <property type="term" value="P:quinolinate catabolic process"/>
    <property type="evidence" value="ECO:0007669"/>
    <property type="project" value="TreeGrafter"/>
</dbReference>
<keyword evidence="5 6" id="KW-0808">Transferase</keyword>
<dbReference type="PIRSF" id="PIRSF006250">
    <property type="entry name" value="NadC_ModD"/>
    <property type="match status" value="1"/>
</dbReference>
<feature type="binding site" evidence="7">
    <location>
        <begin position="240"/>
        <end position="242"/>
    </location>
    <ligand>
        <name>substrate</name>
    </ligand>
</feature>
<evidence type="ECO:0000256" key="1">
    <source>
        <dbReference type="ARBA" id="ARBA00004893"/>
    </source>
</evidence>
<comment type="similarity">
    <text evidence="2 6">Belongs to the NadC/ModD family.</text>
</comment>